<comment type="cofactor">
    <cofactor evidence="1">
        <name>Zn(2+)</name>
        <dbReference type="ChEBI" id="CHEBI:29105"/>
    </cofactor>
</comment>
<evidence type="ECO:0000256" key="7">
    <source>
        <dbReference type="ARBA" id="ARBA00023049"/>
    </source>
</evidence>
<dbReference type="Pfam" id="PF01551">
    <property type="entry name" value="Peptidase_M23"/>
    <property type="match status" value="1"/>
</dbReference>
<dbReference type="Gene3D" id="2.70.70.10">
    <property type="entry name" value="Glucose Permease (Domain IIA)"/>
    <property type="match status" value="1"/>
</dbReference>
<keyword evidence="7" id="KW-0482">Metalloprotease</keyword>
<dbReference type="Gene3D" id="3.10.450.350">
    <property type="match status" value="1"/>
</dbReference>
<keyword evidence="6" id="KW-0862">Zinc</keyword>
<proteinExistence type="predicted"/>
<reference evidence="10 11" key="1">
    <citation type="submission" date="2014-04" db="EMBL/GenBank/DDBJ databases">
        <title>Aquimarina sp. 22II-S11-z7 Genome Sequencing.</title>
        <authorList>
            <person name="Lai Q."/>
        </authorList>
    </citation>
    <scope>NUCLEOTIDE SEQUENCE [LARGE SCALE GENOMIC DNA]</scope>
    <source>
        <strain evidence="10 11">22II-S11-z7</strain>
    </source>
</reference>
<name>A0A023BZA4_9FLAO</name>
<accession>A0A023BZA4</accession>
<keyword evidence="5" id="KW-0378">Hydrolase</keyword>
<dbReference type="AlphaFoldDB" id="A0A023BZA4"/>
<evidence type="ECO:0000259" key="8">
    <source>
        <dbReference type="Pfam" id="PF01551"/>
    </source>
</evidence>
<evidence type="ECO:0000256" key="3">
    <source>
        <dbReference type="ARBA" id="ARBA00022670"/>
    </source>
</evidence>
<gene>
    <name evidence="10" type="ORF">ATO12_09575</name>
</gene>
<keyword evidence="3" id="KW-0645">Protease</keyword>
<feature type="domain" description="M23ase beta-sheet core" evidence="8">
    <location>
        <begin position="282"/>
        <end position="376"/>
    </location>
</feature>
<sequence length="420" mass="47877">MKQIGYLLLIAVVVFSCKKEKKEAKIIVPEIVEEEKTPPVITEFGYVLNDFNVVKDTIRPGDSFGAIMDTHGISRTRVFEITNTIKDTFNVAKIQAGKPYMLLKSKDTTEKAQVFVYQNNKIDYTVIDFRDSIIAKKNKKPVTLVEKTASGIINSSLMQTFDDMDLNFLVAYNMADIYAWTIDFTRLQAGDRFKVIYTERFIDDTIPAGVDQIKASYFEHRGKPIYAFRFMDDSINNSVDYYDEEANNLRRAFLTAPVKFSRISSRYNLKRRIKYYGYKIRPHRGTDFAAPIGTPILATADGIVTKSERKGGNGKYVKIRHNATYDTQYLHMSRQAVKVGEFVKQGDVIGYIGMTGNTGGPHVCYRFWKNGKEVDPFKQDLPASKPLADSLKQGFYNHIEPLKTELDSISFTPQKPLEIL</sequence>
<evidence type="ECO:0000259" key="9">
    <source>
        <dbReference type="Pfam" id="PF19425"/>
    </source>
</evidence>
<dbReference type="SUPFAM" id="SSF51261">
    <property type="entry name" value="Duplicated hybrid motif"/>
    <property type="match status" value="1"/>
</dbReference>
<evidence type="ECO:0000256" key="1">
    <source>
        <dbReference type="ARBA" id="ARBA00001947"/>
    </source>
</evidence>
<dbReference type="InterPro" id="IPR045834">
    <property type="entry name" value="Csd3_N2"/>
</dbReference>
<dbReference type="RefSeq" id="WP_034239972.1">
    <property type="nucleotide sequence ID" value="NZ_AQRA01000002.1"/>
</dbReference>
<dbReference type="GO" id="GO:0030313">
    <property type="term" value="C:cell envelope"/>
    <property type="evidence" value="ECO:0007669"/>
    <property type="project" value="UniProtKB-SubCell"/>
</dbReference>
<dbReference type="CDD" id="cd12797">
    <property type="entry name" value="M23_peptidase"/>
    <property type="match status" value="1"/>
</dbReference>
<dbReference type="GO" id="GO:0046872">
    <property type="term" value="F:metal ion binding"/>
    <property type="evidence" value="ECO:0007669"/>
    <property type="project" value="UniProtKB-KW"/>
</dbReference>
<dbReference type="STRING" id="1317122.ATO12_09575"/>
<dbReference type="InterPro" id="IPR050570">
    <property type="entry name" value="Cell_wall_metabolism_enzyme"/>
</dbReference>
<comment type="caution">
    <text evidence="10">The sequence shown here is derived from an EMBL/GenBank/DDBJ whole genome shotgun (WGS) entry which is preliminary data.</text>
</comment>
<evidence type="ECO:0000313" key="10">
    <source>
        <dbReference type="EMBL" id="EZH74973.1"/>
    </source>
</evidence>
<evidence type="ECO:0000313" key="11">
    <source>
        <dbReference type="Proteomes" id="UP000023541"/>
    </source>
</evidence>
<evidence type="ECO:0000256" key="2">
    <source>
        <dbReference type="ARBA" id="ARBA00004196"/>
    </source>
</evidence>
<evidence type="ECO:0000256" key="6">
    <source>
        <dbReference type="ARBA" id="ARBA00022833"/>
    </source>
</evidence>
<dbReference type="GO" id="GO:0004222">
    <property type="term" value="F:metalloendopeptidase activity"/>
    <property type="evidence" value="ECO:0007669"/>
    <property type="project" value="TreeGrafter"/>
</dbReference>
<dbReference type="Pfam" id="PF19425">
    <property type="entry name" value="Csd3_N2"/>
    <property type="match status" value="1"/>
</dbReference>
<protein>
    <submittedName>
        <fullName evidence="10">Peptidase M23</fullName>
    </submittedName>
</protein>
<dbReference type="GO" id="GO:0006508">
    <property type="term" value="P:proteolysis"/>
    <property type="evidence" value="ECO:0007669"/>
    <property type="project" value="UniProtKB-KW"/>
</dbReference>
<dbReference type="InterPro" id="IPR011055">
    <property type="entry name" value="Dup_hybrid_motif"/>
</dbReference>
<dbReference type="eggNOG" id="COG0739">
    <property type="taxonomic scope" value="Bacteria"/>
</dbReference>
<dbReference type="InterPro" id="IPR016047">
    <property type="entry name" value="M23ase_b-sheet_dom"/>
</dbReference>
<dbReference type="PROSITE" id="PS51257">
    <property type="entry name" value="PROKAR_LIPOPROTEIN"/>
    <property type="match status" value="1"/>
</dbReference>
<keyword evidence="11" id="KW-1185">Reference proteome</keyword>
<dbReference type="EMBL" id="AQRA01000002">
    <property type="protein sequence ID" value="EZH74973.1"/>
    <property type="molecule type" value="Genomic_DNA"/>
</dbReference>
<evidence type="ECO:0000256" key="5">
    <source>
        <dbReference type="ARBA" id="ARBA00022801"/>
    </source>
</evidence>
<organism evidence="10 11">
    <name type="scientific">Aquimarina atlantica</name>
    <dbReference type="NCBI Taxonomy" id="1317122"/>
    <lineage>
        <taxon>Bacteria</taxon>
        <taxon>Pseudomonadati</taxon>
        <taxon>Bacteroidota</taxon>
        <taxon>Flavobacteriia</taxon>
        <taxon>Flavobacteriales</taxon>
        <taxon>Flavobacteriaceae</taxon>
        <taxon>Aquimarina</taxon>
    </lineage>
</organism>
<keyword evidence="4" id="KW-0479">Metal-binding</keyword>
<feature type="domain" description="Csd3-like second N-terminal" evidence="9">
    <location>
        <begin position="146"/>
        <end position="268"/>
    </location>
</feature>
<evidence type="ECO:0000256" key="4">
    <source>
        <dbReference type="ARBA" id="ARBA00022723"/>
    </source>
</evidence>
<dbReference type="PANTHER" id="PTHR21666">
    <property type="entry name" value="PEPTIDASE-RELATED"/>
    <property type="match status" value="1"/>
</dbReference>
<dbReference type="OrthoDB" id="9810477at2"/>
<dbReference type="PANTHER" id="PTHR21666:SF288">
    <property type="entry name" value="CELL DIVISION PROTEIN YTFB"/>
    <property type="match status" value="1"/>
</dbReference>
<comment type="subcellular location">
    <subcellularLocation>
        <location evidence="2">Cell envelope</location>
    </subcellularLocation>
</comment>
<dbReference type="Proteomes" id="UP000023541">
    <property type="component" value="Unassembled WGS sequence"/>
</dbReference>